<reference evidence="1" key="1">
    <citation type="submission" date="2020-03" db="EMBL/GenBank/DDBJ databases">
        <authorList>
            <person name="Weist P."/>
        </authorList>
    </citation>
    <scope>NUCLEOTIDE SEQUENCE</scope>
</reference>
<dbReference type="Proteomes" id="UP001153269">
    <property type="component" value="Unassembled WGS sequence"/>
</dbReference>
<protein>
    <submittedName>
        <fullName evidence="1">Uncharacterized protein</fullName>
    </submittedName>
</protein>
<evidence type="ECO:0000313" key="1">
    <source>
        <dbReference type="EMBL" id="CAB1452498.1"/>
    </source>
</evidence>
<keyword evidence="2" id="KW-1185">Reference proteome</keyword>
<comment type="caution">
    <text evidence="1">The sequence shown here is derived from an EMBL/GenBank/DDBJ whole genome shotgun (WGS) entry which is preliminary data.</text>
</comment>
<gene>
    <name evidence="1" type="ORF">PLEPLA_LOCUS40248</name>
</gene>
<dbReference type="EMBL" id="CADEAL010004130">
    <property type="protein sequence ID" value="CAB1452498.1"/>
    <property type="molecule type" value="Genomic_DNA"/>
</dbReference>
<accession>A0A9N7VNN8</accession>
<evidence type="ECO:0000313" key="2">
    <source>
        <dbReference type="Proteomes" id="UP001153269"/>
    </source>
</evidence>
<organism evidence="1 2">
    <name type="scientific">Pleuronectes platessa</name>
    <name type="common">European plaice</name>
    <dbReference type="NCBI Taxonomy" id="8262"/>
    <lineage>
        <taxon>Eukaryota</taxon>
        <taxon>Metazoa</taxon>
        <taxon>Chordata</taxon>
        <taxon>Craniata</taxon>
        <taxon>Vertebrata</taxon>
        <taxon>Euteleostomi</taxon>
        <taxon>Actinopterygii</taxon>
        <taxon>Neopterygii</taxon>
        <taxon>Teleostei</taxon>
        <taxon>Neoteleostei</taxon>
        <taxon>Acanthomorphata</taxon>
        <taxon>Carangaria</taxon>
        <taxon>Pleuronectiformes</taxon>
        <taxon>Pleuronectoidei</taxon>
        <taxon>Pleuronectidae</taxon>
        <taxon>Pleuronectes</taxon>
    </lineage>
</organism>
<name>A0A9N7VNN8_PLEPL</name>
<dbReference type="AlphaFoldDB" id="A0A9N7VNN8"/>
<sequence>MRLVVDITVEIAVFLKPAYNHSSLPLLFSDCKLTNSVALYSKKSITLSSPGTRIQPTTSVLSGAVLSLHAVHSVMHKWELVHHGVMHDYLHTQEIAAIKHLEATRRATSIIVYESIHLSIRCLYCKSLAGVQLTFPW</sequence>
<proteinExistence type="predicted"/>